<dbReference type="PANTHER" id="PTHR46300:SF7">
    <property type="entry name" value="P450, PUTATIVE (EUROFUNG)-RELATED"/>
    <property type="match status" value="1"/>
</dbReference>
<dbReference type="PANTHER" id="PTHR46300">
    <property type="entry name" value="P450, PUTATIVE (EUROFUNG)-RELATED-RELATED"/>
    <property type="match status" value="1"/>
</dbReference>
<evidence type="ECO:0000256" key="5">
    <source>
        <dbReference type="ARBA" id="ARBA00023002"/>
    </source>
</evidence>
<comment type="caution">
    <text evidence="11">The sequence shown here is derived from an EMBL/GenBank/DDBJ whole genome shotgun (WGS) entry which is preliminary data.</text>
</comment>
<evidence type="ECO:0000256" key="9">
    <source>
        <dbReference type="RuleBase" id="RU000461"/>
    </source>
</evidence>
<dbReference type="SUPFAM" id="SSF48264">
    <property type="entry name" value="Cytochrome P450"/>
    <property type="match status" value="1"/>
</dbReference>
<keyword evidence="3 8" id="KW-0349">Heme</keyword>
<evidence type="ECO:0000256" key="7">
    <source>
        <dbReference type="ARBA" id="ARBA00023033"/>
    </source>
</evidence>
<dbReference type="InterPro" id="IPR050364">
    <property type="entry name" value="Cytochrome_P450_fung"/>
</dbReference>
<comment type="cofactor">
    <cofactor evidence="1 8">
        <name>heme</name>
        <dbReference type="ChEBI" id="CHEBI:30413"/>
    </cofactor>
</comment>
<evidence type="ECO:0000256" key="8">
    <source>
        <dbReference type="PIRSR" id="PIRSR602401-1"/>
    </source>
</evidence>
<evidence type="ECO:0000256" key="4">
    <source>
        <dbReference type="ARBA" id="ARBA00022723"/>
    </source>
</evidence>
<dbReference type="GO" id="GO:0016747">
    <property type="term" value="F:acyltransferase activity, transferring groups other than amino-acyl groups"/>
    <property type="evidence" value="ECO:0007669"/>
    <property type="project" value="InterPro"/>
</dbReference>
<dbReference type="Gene3D" id="3.40.630.30">
    <property type="match status" value="1"/>
</dbReference>
<dbReference type="InterPro" id="IPR017972">
    <property type="entry name" value="Cyt_P450_CS"/>
</dbReference>
<keyword evidence="7 9" id="KW-0503">Monooxygenase</keyword>
<gene>
    <name evidence="11" type="ORF">E8E13_004655</name>
</gene>
<protein>
    <recommendedName>
        <fullName evidence="10">N-acetyltransferase domain-containing protein</fullName>
    </recommendedName>
</protein>
<dbReference type="PRINTS" id="PR00463">
    <property type="entry name" value="EP450I"/>
</dbReference>
<dbReference type="GO" id="GO:0016705">
    <property type="term" value="F:oxidoreductase activity, acting on paired donors, with incorporation or reduction of molecular oxygen"/>
    <property type="evidence" value="ECO:0007669"/>
    <property type="project" value="InterPro"/>
</dbReference>
<dbReference type="GO" id="GO:0005506">
    <property type="term" value="F:iron ion binding"/>
    <property type="evidence" value="ECO:0007669"/>
    <property type="project" value="InterPro"/>
</dbReference>
<dbReference type="InterPro" id="IPR002401">
    <property type="entry name" value="Cyt_P450_E_grp-I"/>
</dbReference>
<dbReference type="InterPro" id="IPR001128">
    <property type="entry name" value="Cyt_P450"/>
</dbReference>
<evidence type="ECO:0000256" key="6">
    <source>
        <dbReference type="ARBA" id="ARBA00023004"/>
    </source>
</evidence>
<evidence type="ECO:0000256" key="1">
    <source>
        <dbReference type="ARBA" id="ARBA00001971"/>
    </source>
</evidence>
<comment type="similarity">
    <text evidence="2 9">Belongs to the cytochrome P450 family.</text>
</comment>
<evidence type="ECO:0000256" key="2">
    <source>
        <dbReference type="ARBA" id="ARBA00010617"/>
    </source>
</evidence>
<evidence type="ECO:0000313" key="11">
    <source>
        <dbReference type="EMBL" id="KAF2997632.1"/>
    </source>
</evidence>
<dbReference type="EMBL" id="SWKU01000022">
    <property type="protein sequence ID" value="KAF2997632.1"/>
    <property type="molecule type" value="Genomic_DNA"/>
</dbReference>
<dbReference type="GO" id="GO:0004497">
    <property type="term" value="F:monooxygenase activity"/>
    <property type="evidence" value="ECO:0007669"/>
    <property type="project" value="UniProtKB-KW"/>
</dbReference>
<evidence type="ECO:0000259" key="10">
    <source>
        <dbReference type="PROSITE" id="PS51186"/>
    </source>
</evidence>
<dbReference type="SUPFAM" id="SSF55729">
    <property type="entry name" value="Acyl-CoA N-acyltransferases (Nat)"/>
    <property type="match status" value="1"/>
</dbReference>
<dbReference type="Gene3D" id="1.10.630.10">
    <property type="entry name" value="Cytochrome P450"/>
    <property type="match status" value="1"/>
</dbReference>
<sequence length="584" mass="66572">MDLLATPNDLFDHIRKEAGTVILKITYGYTPKAHERDPLVDLANEAMHGFADASVPGKWMVDVLPFLQYIPQWVPGTGFQRVARGYSDVLHRCATLPYMFTKRQMDEKRNKTSFLSQCIESAQNDPQLDFIHRFAALSLFAGGADTATLMTFFLAMMVFPDVQQKAREEIDRAIGGNRLPSNKDHDKLPYIEAILKETHRWHQVLPMCIPHTSIEEDVCRGYRIPKGATLIPNNWLLMHDPKVYPDPMAFRPERHLDTPGHKAEPDPRNFMFGYGRRICPGRFVADNALFITIAQTLAVFSIEKPYDEELGHVIEPRIEFEPGTISHPSPYKACIKPRSEKHADLVKALEQEYPWEESDAKELETTTPSGNITLPGRHVTLVPISPDHATDLYALVEGPDNASLFDYLFDEPPESVATLEAELTKKTSSTNPWFYTIMLKSTSDEPTKVVGMASLMRMDLPNRVIEVGNILFTPALQRTPAATEAMYLLARYVFEELGFRRYEWKCNSLNAPSRRAAERLGFRYEGTFRQHMIVKGHNRDTAWFSMLDSEWAAVKIGFEAWLETSNFDSDGRQKKRLEDLRNAT</sequence>
<reference evidence="11" key="1">
    <citation type="submission" date="2019-04" db="EMBL/GenBank/DDBJ databases">
        <title>Sequencing of skin fungus with MAO and IRED activity.</title>
        <authorList>
            <person name="Marsaioli A.J."/>
            <person name="Bonatto J.M.C."/>
            <person name="Reis Junior O."/>
        </authorList>
    </citation>
    <scope>NUCLEOTIDE SEQUENCE</scope>
    <source>
        <strain evidence="11">30M1</strain>
    </source>
</reference>
<dbReference type="CDD" id="cd11065">
    <property type="entry name" value="CYP64-like"/>
    <property type="match status" value="1"/>
</dbReference>
<keyword evidence="6 8" id="KW-0408">Iron</keyword>
<feature type="domain" description="N-acetyltransferase" evidence="10">
    <location>
        <begin position="379"/>
        <end position="540"/>
    </location>
</feature>
<keyword evidence="12" id="KW-1185">Reference proteome</keyword>
<dbReference type="AlphaFoldDB" id="A0A9P4T8U3"/>
<feature type="binding site" description="axial binding residue" evidence="8">
    <location>
        <position position="279"/>
    </location>
    <ligand>
        <name>heme</name>
        <dbReference type="ChEBI" id="CHEBI:30413"/>
    </ligand>
    <ligandPart>
        <name>Fe</name>
        <dbReference type="ChEBI" id="CHEBI:18248"/>
    </ligandPart>
</feature>
<evidence type="ECO:0000256" key="3">
    <source>
        <dbReference type="ARBA" id="ARBA00022617"/>
    </source>
</evidence>
<dbReference type="PRINTS" id="PR00385">
    <property type="entry name" value="P450"/>
</dbReference>
<evidence type="ECO:0000313" key="12">
    <source>
        <dbReference type="Proteomes" id="UP000801428"/>
    </source>
</evidence>
<dbReference type="FunFam" id="3.40.630.30:FF:000047">
    <property type="entry name" value="Acetyltransferase, GNAT family"/>
    <property type="match status" value="1"/>
</dbReference>
<dbReference type="PROSITE" id="PS51186">
    <property type="entry name" value="GNAT"/>
    <property type="match status" value="1"/>
</dbReference>
<dbReference type="Pfam" id="PF00067">
    <property type="entry name" value="p450"/>
    <property type="match status" value="1"/>
</dbReference>
<organism evidence="11 12">
    <name type="scientific">Curvularia kusanoi</name>
    <name type="common">Cochliobolus kusanoi</name>
    <dbReference type="NCBI Taxonomy" id="90978"/>
    <lineage>
        <taxon>Eukaryota</taxon>
        <taxon>Fungi</taxon>
        <taxon>Dikarya</taxon>
        <taxon>Ascomycota</taxon>
        <taxon>Pezizomycotina</taxon>
        <taxon>Dothideomycetes</taxon>
        <taxon>Pleosporomycetidae</taxon>
        <taxon>Pleosporales</taxon>
        <taxon>Pleosporineae</taxon>
        <taxon>Pleosporaceae</taxon>
        <taxon>Curvularia</taxon>
    </lineage>
</organism>
<dbReference type="InterPro" id="IPR000182">
    <property type="entry name" value="GNAT_dom"/>
</dbReference>
<dbReference type="Proteomes" id="UP000801428">
    <property type="component" value="Unassembled WGS sequence"/>
</dbReference>
<dbReference type="InterPro" id="IPR016181">
    <property type="entry name" value="Acyl_CoA_acyltransferase"/>
</dbReference>
<dbReference type="InterPro" id="IPR036396">
    <property type="entry name" value="Cyt_P450_sf"/>
</dbReference>
<dbReference type="GO" id="GO:0020037">
    <property type="term" value="F:heme binding"/>
    <property type="evidence" value="ECO:0007669"/>
    <property type="project" value="InterPro"/>
</dbReference>
<keyword evidence="5 9" id="KW-0560">Oxidoreductase</keyword>
<proteinExistence type="inferred from homology"/>
<accession>A0A9P4T8U3</accession>
<dbReference type="Pfam" id="PF13302">
    <property type="entry name" value="Acetyltransf_3"/>
    <property type="match status" value="1"/>
</dbReference>
<dbReference type="PROSITE" id="PS00086">
    <property type="entry name" value="CYTOCHROME_P450"/>
    <property type="match status" value="1"/>
</dbReference>
<name>A0A9P4T8U3_CURKU</name>
<dbReference type="OrthoDB" id="2789670at2759"/>
<keyword evidence="4 8" id="KW-0479">Metal-binding</keyword>